<dbReference type="SMART" id="SM00220">
    <property type="entry name" value="S_TKc"/>
    <property type="match status" value="1"/>
</dbReference>
<gene>
    <name evidence="12" type="ORF">SteCoe_13904</name>
</gene>
<proteinExistence type="inferred from homology"/>
<dbReference type="InterPro" id="IPR011009">
    <property type="entry name" value="Kinase-like_dom_sf"/>
</dbReference>
<dbReference type="EC" id="2.7.12.2" evidence="6"/>
<dbReference type="AlphaFoldDB" id="A0A1R2C7C8"/>
<comment type="catalytic activity">
    <reaction evidence="7">
        <text>L-seryl-[protein] + ATP = O-phospho-L-seryl-[protein] + ADP + H(+)</text>
        <dbReference type="Rhea" id="RHEA:17989"/>
        <dbReference type="Rhea" id="RHEA-COMP:9863"/>
        <dbReference type="Rhea" id="RHEA-COMP:11604"/>
        <dbReference type="ChEBI" id="CHEBI:15378"/>
        <dbReference type="ChEBI" id="CHEBI:29999"/>
        <dbReference type="ChEBI" id="CHEBI:30616"/>
        <dbReference type="ChEBI" id="CHEBI:83421"/>
        <dbReference type="ChEBI" id="CHEBI:456216"/>
        <dbReference type="EC" id="2.7.12.2"/>
    </reaction>
</comment>
<dbReference type="InterPro" id="IPR000719">
    <property type="entry name" value="Prot_kinase_dom"/>
</dbReference>
<evidence type="ECO:0000256" key="3">
    <source>
        <dbReference type="ARBA" id="ARBA00022777"/>
    </source>
</evidence>
<dbReference type="EMBL" id="MPUH01000254">
    <property type="protein sequence ID" value="OMJ84918.1"/>
    <property type="molecule type" value="Genomic_DNA"/>
</dbReference>
<evidence type="ECO:0000256" key="2">
    <source>
        <dbReference type="ARBA" id="ARBA00022741"/>
    </source>
</evidence>
<accession>A0A1R2C7C8</accession>
<organism evidence="12 13">
    <name type="scientific">Stentor coeruleus</name>
    <dbReference type="NCBI Taxonomy" id="5963"/>
    <lineage>
        <taxon>Eukaryota</taxon>
        <taxon>Sar</taxon>
        <taxon>Alveolata</taxon>
        <taxon>Ciliophora</taxon>
        <taxon>Postciliodesmatophora</taxon>
        <taxon>Heterotrichea</taxon>
        <taxon>Heterotrichida</taxon>
        <taxon>Stentoridae</taxon>
        <taxon>Stentor</taxon>
    </lineage>
</organism>
<protein>
    <recommendedName>
        <fullName evidence="6">mitogen-activated protein kinase kinase</fullName>
        <ecNumber evidence="6">2.7.12.2</ecNumber>
    </recommendedName>
</protein>
<dbReference type="GO" id="GO:0004708">
    <property type="term" value="F:MAP kinase kinase activity"/>
    <property type="evidence" value="ECO:0007669"/>
    <property type="project" value="UniProtKB-EC"/>
</dbReference>
<keyword evidence="4" id="KW-0067">ATP-binding</keyword>
<name>A0A1R2C7C8_9CILI</name>
<dbReference type="PANTHER" id="PTHR48013:SF9">
    <property type="entry name" value="DUAL SPECIFICITY MITOGEN-ACTIVATED PROTEIN KINASE KINASE 5"/>
    <property type="match status" value="1"/>
</dbReference>
<dbReference type="OrthoDB" id="4062651at2759"/>
<comment type="catalytic activity">
    <reaction evidence="9">
        <text>L-tyrosyl-[protein] + ATP = O-phospho-L-tyrosyl-[protein] + ADP + H(+)</text>
        <dbReference type="Rhea" id="RHEA:10596"/>
        <dbReference type="Rhea" id="RHEA-COMP:10136"/>
        <dbReference type="Rhea" id="RHEA-COMP:20101"/>
        <dbReference type="ChEBI" id="CHEBI:15378"/>
        <dbReference type="ChEBI" id="CHEBI:30616"/>
        <dbReference type="ChEBI" id="CHEBI:46858"/>
        <dbReference type="ChEBI" id="CHEBI:61978"/>
        <dbReference type="ChEBI" id="CHEBI:456216"/>
        <dbReference type="EC" id="2.7.12.2"/>
    </reaction>
</comment>
<evidence type="ECO:0000256" key="10">
    <source>
        <dbReference type="SAM" id="MobiDB-lite"/>
    </source>
</evidence>
<reference evidence="12 13" key="1">
    <citation type="submission" date="2016-11" db="EMBL/GenBank/DDBJ databases">
        <title>The macronuclear genome of Stentor coeruleus: a giant cell with tiny introns.</title>
        <authorList>
            <person name="Slabodnick M."/>
            <person name="Ruby J.G."/>
            <person name="Reiff S.B."/>
            <person name="Swart E.C."/>
            <person name="Gosai S."/>
            <person name="Prabakaran S."/>
            <person name="Witkowska E."/>
            <person name="Larue G.E."/>
            <person name="Fisher S."/>
            <person name="Freeman R.M."/>
            <person name="Gunawardena J."/>
            <person name="Chu W."/>
            <person name="Stover N.A."/>
            <person name="Gregory B.D."/>
            <person name="Nowacki M."/>
            <person name="Derisi J."/>
            <person name="Roy S.W."/>
            <person name="Marshall W.F."/>
            <person name="Sood P."/>
        </authorList>
    </citation>
    <scope>NUCLEOTIDE SEQUENCE [LARGE SCALE GENOMIC DNA]</scope>
    <source>
        <strain evidence="12">WM001</strain>
    </source>
</reference>
<dbReference type="Gene3D" id="3.30.200.20">
    <property type="entry name" value="Phosphorylase Kinase, domain 1"/>
    <property type="match status" value="1"/>
</dbReference>
<comment type="catalytic activity">
    <reaction evidence="8">
        <text>L-threonyl-[protein] + ATP = O-phospho-L-threonyl-[protein] + ADP + H(+)</text>
        <dbReference type="Rhea" id="RHEA:46608"/>
        <dbReference type="Rhea" id="RHEA-COMP:11060"/>
        <dbReference type="Rhea" id="RHEA-COMP:11605"/>
        <dbReference type="ChEBI" id="CHEBI:15378"/>
        <dbReference type="ChEBI" id="CHEBI:30013"/>
        <dbReference type="ChEBI" id="CHEBI:30616"/>
        <dbReference type="ChEBI" id="CHEBI:61977"/>
        <dbReference type="ChEBI" id="CHEBI:456216"/>
        <dbReference type="EC" id="2.7.12.2"/>
    </reaction>
</comment>
<dbReference type="Gene3D" id="1.10.510.10">
    <property type="entry name" value="Transferase(Phosphotransferase) domain 1"/>
    <property type="match status" value="1"/>
</dbReference>
<evidence type="ECO:0000256" key="6">
    <source>
        <dbReference type="ARBA" id="ARBA00038999"/>
    </source>
</evidence>
<evidence type="ECO:0000256" key="4">
    <source>
        <dbReference type="ARBA" id="ARBA00022840"/>
    </source>
</evidence>
<dbReference type="Proteomes" id="UP000187209">
    <property type="component" value="Unassembled WGS sequence"/>
</dbReference>
<dbReference type="SUPFAM" id="SSF56112">
    <property type="entry name" value="Protein kinase-like (PK-like)"/>
    <property type="match status" value="1"/>
</dbReference>
<evidence type="ECO:0000259" key="11">
    <source>
        <dbReference type="SMART" id="SM00220"/>
    </source>
</evidence>
<evidence type="ECO:0000256" key="8">
    <source>
        <dbReference type="ARBA" id="ARBA00049299"/>
    </source>
</evidence>
<feature type="domain" description="Protein kinase" evidence="11">
    <location>
        <begin position="115"/>
        <end position="357"/>
    </location>
</feature>
<dbReference type="Pfam" id="PF00069">
    <property type="entry name" value="Pkinase"/>
    <property type="match status" value="1"/>
</dbReference>
<comment type="similarity">
    <text evidence="5">Belongs to the protein kinase superfamily. STE Ser/Thr protein kinase family. MAP kinase kinase subfamily.</text>
</comment>
<evidence type="ECO:0000256" key="5">
    <source>
        <dbReference type="ARBA" id="ARBA00038035"/>
    </source>
</evidence>
<comment type="caution">
    <text evidence="12">The sequence shown here is derived from an EMBL/GenBank/DDBJ whole genome shotgun (WGS) entry which is preliminary data.</text>
</comment>
<feature type="region of interest" description="Disordered" evidence="10">
    <location>
        <begin position="1"/>
        <end position="20"/>
    </location>
</feature>
<evidence type="ECO:0000256" key="9">
    <source>
        <dbReference type="ARBA" id="ARBA00051693"/>
    </source>
</evidence>
<sequence>MKEEDSKAIPPTGKPIISNRLPKAFTQPKHLIIKKSQDHKDLSKANEYKKVTELLSPLKKNSPGASALRKVIQKLECFPQISEKNVSAINIEMLIQSSIKLEEMITLSILKSSCNSGIVRKSLHAPTFKLYATKEIPVNTFSNRNRLLETLKSWQKVQSSKRYMVEVSTSFWNSPEGCVTIVSEYMAGDSLAKLCDSVGSLPERILRSISRRVLTALAHFHKKAGVYGPITMSHILFDKEGTAKLAISMSTKPKEEETDYHSDFYNDVYSLGCTILGAALGSMEWLSDISFLHKSIGSIINIPHNDLPFCCLFHAALAIEGMPYLHRLSLPLQDFLCKITNFSIKTTAEELLNHDWMGVEDVVGPDVNLKELISMSVVGSKDITVNVEKQFNMVMESLQVVLTGCEVKGFSTMAVKDLATEIGVKFEVLQNRLGEIIKKN</sequence>
<dbReference type="GO" id="GO:0005524">
    <property type="term" value="F:ATP binding"/>
    <property type="evidence" value="ECO:0007669"/>
    <property type="project" value="UniProtKB-KW"/>
</dbReference>
<evidence type="ECO:0000256" key="7">
    <source>
        <dbReference type="ARBA" id="ARBA00049014"/>
    </source>
</evidence>
<keyword evidence="1" id="KW-0808">Transferase</keyword>
<dbReference type="PANTHER" id="PTHR48013">
    <property type="entry name" value="DUAL SPECIFICITY MITOGEN-ACTIVATED PROTEIN KINASE KINASE 5-RELATED"/>
    <property type="match status" value="1"/>
</dbReference>
<evidence type="ECO:0000313" key="12">
    <source>
        <dbReference type="EMBL" id="OMJ84918.1"/>
    </source>
</evidence>
<keyword evidence="2" id="KW-0547">Nucleotide-binding</keyword>
<evidence type="ECO:0000256" key="1">
    <source>
        <dbReference type="ARBA" id="ARBA00022679"/>
    </source>
</evidence>
<keyword evidence="3" id="KW-0418">Kinase</keyword>
<evidence type="ECO:0000313" key="13">
    <source>
        <dbReference type="Proteomes" id="UP000187209"/>
    </source>
</evidence>
<keyword evidence="13" id="KW-1185">Reference proteome</keyword>